<proteinExistence type="predicted"/>
<evidence type="ECO:0000313" key="3">
    <source>
        <dbReference type="Proteomes" id="UP001642540"/>
    </source>
</evidence>
<comment type="caution">
    <text evidence="2">The sequence shown here is derived from an EMBL/GenBank/DDBJ whole genome shotgun (WGS) entry which is preliminary data.</text>
</comment>
<gene>
    <name evidence="2" type="ORF">ODALV1_LOCUS22439</name>
</gene>
<evidence type="ECO:0000313" key="2">
    <source>
        <dbReference type="EMBL" id="CAL8128667.1"/>
    </source>
</evidence>
<dbReference type="EMBL" id="CAXLJM020000075">
    <property type="protein sequence ID" value="CAL8128667.1"/>
    <property type="molecule type" value="Genomic_DNA"/>
</dbReference>
<evidence type="ECO:0000256" key="1">
    <source>
        <dbReference type="SAM" id="SignalP"/>
    </source>
</evidence>
<keyword evidence="3" id="KW-1185">Reference proteome</keyword>
<name>A0ABP1RI22_9HEXA</name>
<protein>
    <submittedName>
        <fullName evidence="2">Uncharacterized protein</fullName>
    </submittedName>
</protein>
<sequence>MKIIYFVLLQFVLNLSHLFEQVSGQNDTAAVAAADADEYTGRLNNRRKRLPMDISSLSDQPDKRKNYTRISSTITNSC</sequence>
<dbReference type="Proteomes" id="UP001642540">
    <property type="component" value="Unassembled WGS sequence"/>
</dbReference>
<feature type="chain" id="PRO_5046497165" evidence="1">
    <location>
        <begin position="25"/>
        <end position="78"/>
    </location>
</feature>
<feature type="signal peptide" evidence="1">
    <location>
        <begin position="1"/>
        <end position="24"/>
    </location>
</feature>
<reference evidence="2 3" key="1">
    <citation type="submission" date="2024-08" db="EMBL/GenBank/DDBJ databases">
        <authorList>
            <person name="Cucini C."/>
            <person name="Frati F."/>
        </authorList>
    </citation>
    <scope>NUCLEOTIDE SEQUENCE [LARGE SCALE GENOMIC DNA]</scope>
</reference>
<organism evidence="2 3">
    <name type="scientific">Orchesella dallaii</name>
    <dbReference type="NCBI Taxonomy" id="48710"/>
    <lineage>
        <taxon>Eukaryota</taxon>
        <taxon>Metazoa</taxon>
        <taxon>Ecdysozoa</taxon>
        <taxon>Arthropoda</taxon>
        <taxon>Hexapoda</taxon>
        <taxon>Collembola</taxon>
        <taxon>Entomobryomorpha</taxon>
        <taxon>Entomobryoidea</taxon>
        <taxon>Orchesellidae</taxon>
        <taxon>Orchesellinae</taxon>
        <taxon>Orchesella</taxon>
    </lineage>
</organism>
<keyword evidence="1" id="KW-0732">Signal</keyword>
<accession>A0ABP1RI22</accession>